<gene>
    <name evidence="3" type="ORF">OBRU01_18615</name>
</gene>
<proteinExistence type="inferred from homology"/>
<dbReference type="InterPro" id="IPR018155">
    <property type="entry name" value="Hyaluronidase"/>
</dbReference>
<feature type="non-terminal residue" evidence="3">
    <location>
        <position position="142"/>
    </location>
</feature>
<protein>
    <submittedName>
        <fullName evidence="3">Hyaluronidase</fullName>
    </submittedName>
</protein>
<comment type="similarity">
    <text evidence="1">Belongs to the glycosyl hydrolase 56 family.</text>
</comment>
<dbReference type="InterPro" id="IPR013785">
    <property type="entry name" value="Aldolase_TIM"/>
</dbReference>
<accession>A0A0L7KQQ5</accession>
<dbReference type="SUPFAM" id="SSF51445">
    <property type="entry name" value="(Trans)glycosidases"/>
    <property type="match status" value="1"/>
</dbReference>
<dbReference type="Pfam" id="PF01630">
    <property type="entry name" value="Glyco_hydro_56"/>
    <property type="match status" value="1"/>
</dbReference>
<organism evidence="3 4">
    <name type="scientific">Operophtera brumata</name>
    <name type="common">Winter moth</name>
    <name type="synonym">Phalaena brumata</name>
    <dbReference type="NCBI Taxonomy" id="104452"/>
    <lineage>
        <taxon>Eukaryota</taxon>
        <taxon>Metazoa</taxon>
        <taxon>Ecdysozoa</taxon>
        <taxon>Arthropoda</taxon>
        <taxon>Hexapoda</taxon>
        <taxon>Insecta</taxon>
        <taxon>Pterygota</taxon>
        <taxon>Neoptera</taxon>
        <taxon>Endopterygota</taxon>
        <taxon>Lepidoptera</taxon>
        <taxon>Glossata</taxon>
        <taxon>Ditrysia</taxon>
        <taxon>Geometroidea</taxon>
        <taxon>Geometridae</taxon>
        <taxon>Larentiinae</taxon>
        <taxon>Operophtera</taxon>
    </lineage>
</organism>
<keyword evidence="4" id="KW-1185">Reference proteome</keyword>
<evidence type="ECO:0000256" key="1">
    <source>
        <dbReference type="ARBA" id="ARBA00008871"/>
    </source>
</evidence>
<dbReference type="Proteomes" id="UP000037510">
    <property type="component" value="Unassembled WGS sequence"/>
</dbReference>
<dbReference type="GO" id="GO:0004415">
    <property type="term" value="F:hyalurononglucosaminidase activity"/>
    <property type="evidence" value="ECO:0007669"/>
    <property type="project" value="InterPro"/>
</dbReference>
<dbReference type="STRING" id="104452.A0A0L7KQQ5"/>
<evidence type="ECO:0000313" key="4">
    <source>
        <dbReference type="Proteomes" id="UP000037510"/>
    </source>
</evidence>
<dbReference type="EMBL" id="JTDY01006869">
    <property type="protein sequence ID" value="KOB65628.1"/>
    <property type="molecule type" value="Genomic_DNA"/>
</dbReference>
<comment type="caution">
    <text evidence="3">The sequence shown here is derived from an EMBL/GenBank/DDBJ whole genome shotgun (WGS) entry which is preliminary data.</text>
</comment>
<sequence length="142" mass="16146">MRPPKISESQPTVVNFHVTVMGLDSIDENSMKIYACGRKALFSELASGEQAGEFNWPLIYYVIEMPEALPTHKPFKVYWNVPTKQCKSKKIPFSNLYEKFGIIQNAHDHFSGEKVTILYDPGLFPALLKNETSGRFKFRNGG</sequence>
<dbReference type="InterPro" id="IPR017853">
    <property type="entry name" value="GH"/>
</dbReference>
<keyword evidence="2" id="KW-1015">Disulfide bond</keyword>
<dbReference type="AlphaFoldDB" id="A0A0L7KQQ5"/>
<dbReference type="Gene3D" id="3.20.20.70">
    <property type="entry name" value="Aldolase class I"/>
    <property type="match status" value="1"/>
</dbReference>
<reference evidence="3 4" key="1">
    <citation type="journal article" date="2015" name="Genome Biol. Evol.">
        <title>The genome of winter moth (Operophtera brumata) provides a genomic perspective on sexual dimorphism and phenology.</title>
        <authorList>
            <person name="Derks M.F."/>
            <person name="Smit S."/>
            <person name="Salis L."/>
            <person name="Schijlen E."/>
            <person name="Bossers A."/>
            <person name="Mateman C."/>
            <person name="Pijl A.S."/>
            <person name="de Ridder D."/>
            <person name="Groenen M.A."/>
            <person name="Visser M.E."/>
            <person name="Megens H.J."/>
        </authorList>
    </citation>
    <scope>NUCLEOTIDE SEQUENCE [LARGE SCALE GENOMIC DNA]</scope>
    <source>
        <strain evidence="3">WM2013NL</strain>
        <tissue evidence="3">Head and thorax</tissue>
    </source>
</reference>
<evidence type="ECO:0000313" key="3">
    <source>
        <dbReference type="EMBL" id="KOB65628.1"/>
    </source>
</evidence>
<evidence type="ECO:0000256" key="2">
    <source>
        <dbReference type="ARBA" id="ARBA00023157"/>
    </source>
</evidence>
<dbReference type="GO" id="GO:0005975">
    <property type="term" value="P:carbohydrate metabolic process"/>
    <property type="evidence" value="ECO:0007669"/>
    <property type="project" value="InterPro"/>
</dbReference>
<name>A0A0L7KQQ5_OPEBR</name>